<geneLocation type="plasmid" evidence="2"/>
<dbReference type="AlphaFoldDB" id="F6GBF3"/>
<evidence type="ECO:0000313" key="1">
    <source>
        <dbReference type="EMBL" id="AEG72019.1"/>
    </source>
</evidence>
<organism evidence="1 2">
    <name type="scientific">Ralstonia solanacearum (strain Po82)</name>
    <dbReference type="NCBI Taxonomy" id="1031711"/>
    <lineage>
        <taxon>Bacteria</taxon>
        <taxon>Pseudomonadati</taxon>
        <taxon>Pseudomonadota</taxon>
        <taxon>Betaproteobacteria</taxon>
        <taxon>Burkholderiales</taxon>
        <taxon>Burkholderiaceae</taxon>
        <taxon>Ralstonia</taxon>
        <taxon>Ralstonia solanacearum species complex</taxon>
    </lineage>
</organism>
<dbReference type="Proteomes" id="UP000007953">
    <property type="component" value="Plasmid megaplasmid"/>
</dbReference>
<keyword evidence="1" id="KW-0614">Plasmid</keyword>
<evidence type="ECO:0000313" key="2">
    <source>
        <dbReference type="Proteomes" id="UP000007953"/>
    </source>
</evidence>
<dbReference type="KEGG" id="rsn:RSPO_m01384"/>
<name>F6GBF3_RALS8</name>
<accession>F6GBF3</accession>
<reference evidence="1 2" key="1">
    <citation type="journal article" date="2011" name="J. Bacteriol.">
        <title>Complete genome sequence of the plant pathogen Ralstonia solanacearum strain Po82.</title>
        <authorList>
            <person name="Xu J."/>
            <person name="Zheng H.J."/>
            <person name="Liu L."/>
            <person name="Pan Z.C."/>
            <person name="Prior P."/>
            <person name="Tang B."/>
            <person name="Xu J.S."/>
            <person name="Zhang H."/>
            <person name="Tian Q."/>
            <person name="Zhang L.Q."/>
            <person name="Feng J."/>
        </authorList>
    </citation>
    <scope>NUCLEOTIDE SEQUENCE [LARGE SCALE GENOMIC DNA]</scope>
    <source>
        <strain evidence="2">Po82</strain>
    </source>
</reference>
<dbReference type="EMBL" id="CP002820">
    <property type="protein sequence ID" value="AEG72019.1"/>
    <property type="molecule type" value="Genomic_DNA"/>
</dbReference>
<sequence>MVEGSTIGSSGCSAFHNSSLIFFHAISPTAPNVLGAMIWFC</sequence>
<protein>
    <submittedName>
        <fullName evidence="1">Uncharacterized protein</fullName>
    </submittedName>
</protein>
<proteinExistence type="predicted"/>
<dbReference type="HOGENOM" id="CLU_3275601_0_0_4"/>
<gene>
    <name evidence="1" type="ordered locus">RSPO_m01384</name>
</gene>